<protein>
    <submittedName>
        <fullName evidence="1">Uncharacterized protein</fullName>
    </submittedName>
</protein>
<organism evidence="1 2">
    <name type="scientific">Micromonospora rubida</name>
    <dbReference type="NCBI Taxonomy" id="2697657"/>
    <lineage>
        <taxon>Bacteria</taxon>
        <taxon>Bacillati</taxon>
        <taxon>Actinomycetota</taxon>
        <taxon>Actinomycetes</taxon>
        <taxon>Micromonosporales</taxon>
        <taxon>Micromonosporaceae</taxon>
        <taxon>Micromonospora</taxon>
    </lineage>
</organism>
<reference evidence="1 2" key="1">
    <citation type="submission" date="2024-10" db="EMBL/GenBank/DDBJ databases">
        <title>The Natural Products Discovery Center: Release of the First 8490 Sequenced Strains for Exploring Actinobacteria Biosynthetic Diversity.</title>
        <authorList>
            <person name="Kalkreuter E."/>
            <person name="Kautsar S.A."/>
            <person name="Yang D."/>
            <person name="Bader C.D."/>
            <person name="Teijaro C.N."/>
            <person name="Fluegel L."/>
            <person name="Davis C.M."/>
            <person name="Simpson J.R."/>
            <person name="Lauterbach L."/>
            <person name="Steele A.D."/>
            <person name="Gui C."/>
            <person name="Meng S."/>
            <person name="Li G."/>
            <person name="Viehrig K."/>
            <person name="Ye F."/>
            <person name="Su P."/>
            <person name="Kiefer A.F."/>
            <person name="Nichols A."/>
            <person name="Cepeda A.J."/>
            <person name="Yan W."/>
            <person name="Fan B."/>
            <person name="Jiang Y."/>
            <person name="Adhikari A."/>
            <person name="Zheng C.-J."/>
            <person name="Schuster L."/>
            <person name="Cowan T.M."/>
            <person name="Smanski M.J."/>
            <person name="Chevrette M.G."/>
            <person name="De Carvalho L.P.S."/>
            <person name="Shen B."/>
        </authorList>
    </citation>
    <scope>NUCLEOTIDE SEQUENCE [LARGE SCALE GENOMIC DNA]</scope>
    <source>
        <strain evidence="1 2">NPDC021253</strain>
    </source>
</reference>
<evidence type="ECO:0000313" key="2">
    <source>
        <dbReference type="Proteomes" id="UP001611075"/>
    </source>
</evidence>
<dbReference type="RefSeq" id="WP_396676710.1">
    <property type="nucleotide sequence ID" value="NZ_JBIRPU010000002.1"/>
</dbReference>
<name>A0ABW7SJE8_9ACTN</name>
<gene>
    <name evidence="1" type="ORF">ACH4OY_05175</name>
</gene>
<dbReference type="EMBL" id="JBIRPU010000002">
    <property type="protein sequence ID" value="MFI0792083.1"/>
    <property type="molecule type" value="Genomic_DNA"/>
</dbReference>
<keyword evidence="2" id="KW-1185">Reference proteome</keyword>
<dbReference type="Proteomes" id="UP001611075">
    <property type="component" value="Unassembled WGS sequence"/>
</dbReference>
<accession>A0ABW7SJE8</accession>
<sequence>MPEIPLTAPSHPSSARRTDLPLADYVSDNPLNSLDYVLCLKKRAYQPPIAETRAV</sequence>
<proteinExistence type="predicted"/>
<evidence type="ECO:0000313" key="1">
    <source>
        <dbReference type="EMBL" id="MFI0792083.1"/>
    </source>
</evidence>
<comment type="caution">
    <text evidence="1">The sequence shown here is derived from an EMBL/GenBank/DDBJ whole genome shotgun (WGS) entry which is preliminary data.</text>
</comment>